<dbReference type="AlphaFoldDB" id="A0A4Q7UZR3"/>
<evidence type="ECO:0000313" key="5">
    <source>
        <dbReference type="Proteomes" id="UP000291591"/>
    </source>
</evidence>
<dbReference type="Proteomes" id="UP000291591">
    <property type="component" value="Unassembled WGS sequence"/>
</dbReference>
<reference evidence="4 5" key="1">
    <citation type="submission" date="2019-02" db="EMBL/GenBank/DDBJ databases">
        <title>Sequencing the genomes of 1000 actinobacteria strains.</title>
        <authorList>
            <person name="Klenk H.-P."/>
        </authorList>
    </citation>
    <scope>NUCLEOTIDE SEQUENCE [LARGE SCALE GENOMIC DNA]</scope>
    <source>
        <strain evidence="4 5">DSM 45779</strain>
    </source>
</reference>
<dbReference type="Pfam" id="PF01642">
    <property type="entry name" value="MM_CoA_mutase"/>
    <property type="match status" value="2"/>
</dbReference>
<proteinExistence type="predicted"/>
<organism evidence="4 5">
    <name type="scientific">Pseudonocardia sediminis</name>
    <dbReference type="NCBI Taxonomy" id="1397368"/>
    <lineage>
        <taxon>Bacteria</taxon>
        <taxon>Bacillati</taxon>
        <taxon>Actinomycetota</taxon>
        <taxon>Actinomycetes</taxon>
        <taxon>Pseudonocardiales</taxon>
        <taxon>Pseudonocardiaceae</taxon>
        <taxon>Pseudonocardia</taxon>
    </lineage>
</organism>
<dbReference type="PANTHER" id="PTHR48101:SF4">
    <property type="entry name" value="METHYLMALONYL-COA MUTASE, MITOCHONDRIAL"/>
    <property type="match status" value="1"/>
</dbReference>
<dbReference type="GO" id="GO:0005737">
    <property type="term" value="C:cytoplasm"/>
    <property type="evidence" value="ECO:0007669"/>
    <property type="project" value="TreeGrafter"/>
</dbReference>
<accession>A0A4Q7UZR3</accession>
<gene>
    <name evidence="4" type="ORF">EV383_3418</name>
</gene>
<dbReference type="PANTHER" id="PTHR48101">
    <property type="entry name" value="METHYLMALONYL-COA MUTASE, MITOCHONDRIAL-RELATED"/>
    <property type="match status" value="1"/>
</dbReference>
<dbReference type="InterPro" id="IPR006099">
    <property type="entry name" value="MeMalonylCoA_mutase_a/b_cat"/>
</dbReference>
<evidence type="ECO:0000256" key="2">
    <source>
        <dbReference type="SAM" id="MobiDB-lite"/>
    </source>
</evidence>
<sequence>MATTQTTGTSEGGADQDGPVEPENLVLAGEFAATSRDQWLDAVDQIVHKSGRIREDALLGAGVQKLSRTSPDGIRVAPLYAAEDVEDLPGTGVPGAWPFTRGSRAAGHVAEGWDIRQRHAGTDPAAVKDAVMGDLENGVNSVWLTAGDAGVPVEEIGSVLADVYLDLAPVVLDAGEQAAEAAEAYLALAAERGIEDSALLGTLGLDPIGLRARAGNGPDVDSVVAIARRVANDFPLVKAVVVDATPVQETGGSDAQELGFSLASGVAYLRALTAAGLDVAAAASLLEFRYAATPEQFPTIAKLRAARRLWARVLEASGTTDVPQTQHAVVPPTLFSRRDPWVNMLRGTVAGFAAGVGGADAVTVPPFDVAIGESEPFSRRVARNTQALLIEESHLAQVIDPAGGSWYVEHLTDDLATTAWAFFQEIEGAGGVVAALDSGLVARRTAEVRAGREQAVAHRTAPLTGVSEFPNLDERLVERTPLPEAIERGGLPLYRPSEAYEHHRDRSDEILADKGERPSAFLATLGPLAAYTARAGFARNLLQAGGLDAPEAGATESAEEVATAFRESPSTVAVLCSTDKLYDERAADTAAALREAGATRILLAGRPAEEVPGVDGYLYAGCDALAVIDDVYAALEAQA</sequence>
<name>A0A4Q7UZR3_PSEST</name>
<keyword evidence="5" id="KW-1185">Reference proteome</keyword>
<dbReference type="RefSeq" id="WP_130290809.1">
    <property type="nucleotide sequence ID" value="NZ_SHKL01000001.1"/>
</dbReference>
<feature type="domain" description="Methylmalonyl-CoA mutase alpha/beta chain catalytic" evidence="3">
    <location>
        <begin position="150"/>
        <end position="478"/>
    </location>
</feature>
<dbReference type="Gene3D" id="3.20.20.240">
    <property type="entry name" value="Methylmalonyl-CoA mutase"/>
    <property type="match status" value="1"/>
</dbReference>
<dbReference type="SUPFAM" id="SSF51703">
    <property type="entry name" value="Cobalamin (vitamin B12)-dependent enzymes"/>
    <property type="match status" value="1"/>
</dbReference>
<feature type="domain" description="Methylmalonyl-CoA mutase alpha/beta chain catalytic" evidence="3">
    <location>
        <begin position="71"/>
        <end position="141"/>
    </location>
</feature>
<dbReference type="Gene3D" id="3.40.50.280">
    <property type="entry name" value="Cobalamin-binding domain"/>
    <property type="match status" value="1"/>
</dbReference>
<dbReference type="GO" id="GO:0004494">
    <property type="term" value="F:methylmalonyl-CoA mutase activity"/>
    <property type="evidence" value="ECO:0007669"/>
    <property type="project" value="UniProtKB-EC"/>
</dbReference>
<protein>
    <submittedName>
        <fullName evidence="4">Heterodimeric methylmalonyl-CoA mutase small subunit</fullName>
    </submittedName>
</protein>
<evidence type="ECO:0000259" key="3">
    <source>
        <dbReference type="Pfam" id="PF01642"/>
    </source>
</evidence>
<comment type="caution">
    <text evidence="4">The sequence shown here is derived from an EMBL/GenBank/DDBJ whole genome shotgun (WGS) entry which is preliminary data.</text>
</comment>
<dbReference type="GO" id="GO:0019678">
    <property type="term" value="P:propionate metabolic process, methylmalonyl pathway"/>
    <property type="evidence" value="ECO:0007669"/>
    <property type="project" value="TreeGrafter"/>
</dbReference>
<evidence type="ECO:0000256" key="1">
    <source>
        <dbReference type="ARBA" id="ARBA00011870"/>
    </source>
</evidence>
<dbReference type="InterPro" id="IPR016176">
    <property type="entry name" value="Cbl-dep_enz_cat"/>
</dbReference>
<feature type="region of interest" description="Disordered" evidence="2">
    <location>
        <begin position="1"/>
        <end position="21"/>
    </location>
</feature>
<comment type="subunit">
    <text evidence="1">Heterodimer of an alpha and a beta chain.</text>
</comment>
<dbReference type="GO" id="GO:0031419">
    <property type="term" value="F:cobalamin binding"/>
    <property type="evidence" value="ECO:0007669"/>
    <property type="project" value="UniProtKB-KW"/>
</dbReference>
<evidence type="ECO:0000313" key="4">
    <source>
        <dbReference type="EMBL" id="RZT86521.1"/>
    </source>
</evidence>
<dbReference type="OrthoDB" id="9762378at2"/>
<dbReference type="EMBL" id="SHKL01000001">
    <property type="protein sequence ID" value="RZT86521.1"/>
    <property type="molecule type" value="Genomic_DNA"/>
</dbReference>